<evidence type="ECO:0000313" key="1">
    <source>
        <dbReference type="EMBL" id="QOR05124.1"/>
    </source>
</evidence>
<organism evidence="1 2">
    <name type="scientific">Campylobacter cuniculorum</name>
    <dbReference type="NCBI Taxonomy" id="374106"/>
    <lineage>
        <taxon>Bacteria</taxon>
        <taxon>Pseudomonadati</taxon>
        <taxon>Campylobacterota</taxon>
        <taxon>Epsilonproteobacteria</taxon>
        <taxon>Campylobacterales</taxon>
        <taxon>Campylobacteraceae</taxon>
        <taxon>Campylobacter</taxon>
    </lineage>
</organism>
<sequence>MDFFFEYASQKACKFCILGGGFKKDDSLFDFKQKFSTLYTYFNTGGIIFDEQNYKILCKNFHNPYFLKYRYH</sequence>
<dbReference type="RefSeq" id="WP_027305030.1">
    <property type="nucleotide sequence ID" value="NZ_CP063091.1"/>
</dbReference>
<protein>
    <submittedName>
        <fullName evidence="1">Uncharacterized protein</fullName>
    </submittedName>
</protein>
<accession>A0ABX6TZC9</accession>
<reference evidence="1 2" key="1">
    <citation type="submission" date="2020-10" db="EMBL/GenBank/DDBJ databases">
        <title>Campylobacter and Helicobacter PacBio genomes.</title>
        <authorList>
            <person name="Lane C."/>
        </authorList>
    </citation>
    <scope>NUCLEOTIDE SEQUENCE [LARGE SCALE GENOMIC DNA]</scope>
    <source>
        <strain evidence="1 2">2010D-8469</strain>
    </source>
</reference>
<dbReference type="Proteomes" id="UP000594874">
    <property type="component" value="Chromosome"/>
</dbReference>
<name>A0ABX6TZC9_9BACT</name>
<evidence type="ECO:0000313" key="2">
    <source>
        <dbReference type="Proteomes" id="UP000594874"/>
    </source>
</evidence>
<dbReference type="EMBL" id="CP063091">
    <property type="protein sequence ID" value="QOR05124.1"/>
    <property type="molecule type" value="Genomic_DNA"/>
</dbReference>
<proteinExistence type="predicted"/>
<keyword evidence="2" id="KW-1185">Reference proteome</keyword>
<gene>
    <name evidence="1" type="ORF">A0071_04125</name>
</gene>